<dbReference type="InParanoid" id="A0A1Q3BP59"/>
<gene>
    <name evidence="2" type="ORF">CFOL_v3_13312</name>
</gene>
<protein>
    <submittedName>
        <fullName evidence="2">DUF629 domain-containing protein</fullName>
    </submittedName>
</protein>
<name>A0A1Q3BP59_CEPFO</name>
<evidence type="ECO:0000313" key="3">
    <source>
        <dbReference type="Proteomes" id="UP000187406"/>
    </source>
</evidence>
<comment type="caution">
    <text evidence="2">The sequence shown here is derived from an EMBL/GenBank/DDBJ whole genome shotgun (WGS) entry which is preliminary data.</text>
</comment>
<feature type="domain" description="DUF629" evidence="1">
    <location>
        <begin position="2"/>
        <end position="97"/>
    </location>
</feature>
<dbReference type="Proteomes" id="UP000187406">
    <property type="component" value="Unassembled WGS sequence"/>
</dbReference>
<reference evidence="3" key="1">
    <citation type="submission" date="2016-04" db="EMBL/GenBank/DDBJ databases">
        <title>Cephalotus genome sequencing.</title>
        <authorList>
            <person name="Fukushima K."/>
            <person name="Hasebe M."/>
            <person name="Fang X."/>
        </authorList>
    </citation>
    <scope>NUCLEOTIDE SEQUENCE [LARGE SCALE GENOMIC DNA]</scope>
    <source>
        <strain evidence="3">cv. St1</strain>
    </source>
</reference>
<keyword evidence="3" id="KW-1185">Reference proteome</keyword>
<evidence type="ECO:0000259" key="1">
    <source>
        <dbReference type="Pfam" id="PF04780"/>
    </source>
</evidence>
<sequence length="101" mass="11890">MKFVDLNIWLRHYEELHQGVLPKELKELLPREMGHVGDDLIENVDWRPVDTSAAAKIIKTQSDFECEWPLSDNIECANILERIHNMLKVFLEQKCLRTLFA</sequence>
<organism evidence="2 3">
    <name type="scientific">Cephalotus follicularis</name>
    <name type="common">Albany pitcher plant</name>
    <dbReference type="NCBI Taxonomy" id="3775"/>
    <lineage>
        <taxon>Eukaryota</taxon>
        <taxon>Viridiplantae</taxon>
        <taxon>Streptophyta</taxon>
        <taxon>Embryophyta</taxon>
        <taxon>Tracheophyta</taxon>
        <taxon>Spermatophyta</taxon>
        <taxon>Magnoliopsida</taxon>
        <taxon>eudicotyledons</taxon>
        <taxon>Gunneridae</taxon>
        <taxon>Pentapetalae</taxon>
        <taxon>rosids</taxon>
        <taxon>fabids</taxon>
        <taxon>Oxalidales</taxon>
        <taxon>Cephalotaceae</taxon>
        <taxon>Cephalotus</taxon>
    </lineage>
</organism>
<dbReference type="Pfam" id="PF04780">
    <property type="entry name" value="DUF629"/>
    <property type="match status" value="1"/>
</dbReference>
<dbReference type="InterPro" id="IPR006865">
    <property type="entry name" value="DUF629"/>
</dbReference>
<proteinExistence type="predicted"/>
<dbReference type="AlphaFoldDB" id="A0A1Q3BP59"/>
<evidence type="ECO:0000313" key="2">
    <source>
        <dbReference type="EMBL" id="GAV69811.1"/>
    </source>
</evidence>
<dbReference type="EMBL" id="BDDD01000753">
    <property type="protein sequence ID" value="GAV69811.1"/>
    <property type="molecule type" value="Genomic_DNA"/>
</dbReference>
<accession>A0A1Q3BP59</accession>